<accession>A0A7G1KJE3</accession>
<organism evidence="1 2">
    <name type="scientific">Nocardia wallacei</name>
    <dbReference type="NCBI Taxonomy" id="480035"/>
    <lineage>
        <taxon>Bacteria</taxon>
        <taxon>Bacillati</taxon>
        <taxon>Actinomycetota</taxon>
        <taxon>Actinomycetes</taxon>
        <taxon>Mycobacteriales</taxon>
        <taxon>Nocardiaceae</taxon>
        <taxon>Nocardia</taxon>
    </lineage>
</organism>
<evidence type="ECO:0000313" key="2">
    <source>
        <dbReference type="Proteomes" id="UP000516173"/>
    </source>
</evidence>
<dbReference type="KEGG" id="nwl:NWFMUON74_24380"/>
<sequence length="71" mass="7822">MQLLHPSHSSCLCLDPRRAATTRRRVLERAADQRQLVIPAHFSGPGAVEIRRAGTTFTLGEWAPAGHPPVR</sequence>
<gene>
    <name evidence="1" type="ORF">NWFMUON74_24380</name>
</gene>
<proteinExistence type="predicted"/>
<protein>
    <recommendedName>
        <fullName evidence="3">Metallo-beta-lactamase domain-containing protein</fullName>
    </recommendedName>
</protein>
<dbReference type="EMBL" id="AP023396">
    <property type="protein sequence ID" value="BCK54666.1"/>
    <property type="molecule type" value="Genomic_DNA"/>
</dbReference>
<dbReference type="AlphaFoldDB" id="A0A7G1KJE3"/>
<evidence type="ECO:0000313" key="1">
    <source>
        <dbReference type="EMBL" id="BCK54666.1"/>
    </source>
</evidence>
<dbReference type="Proteomes" id="UP000516173">
    <property type="component" value="Chromosome"/>
</dbReference>
<dbReference type="Gene3D" id="3.60.15.10">
    <property type="entry name" value="Ribonuclease Z/Hydroxyacylglutathione hydrolase-like"/>
    <property type="match status" value="1"/>
</dbReference>
<keyword evidence="2" id="KW-1185">Reference proteome</keyword>
<name>A0A7G1KJE3_9NOCA</name>
<evidence type="ECO:0008006" key="3">
    <source>
        <dbReference type="Google" id="ProtNLM"/>
    </source>
</evidence>
<dbReference type="InterPro" id="IPR036866">
    <property type="entry name" value="RibonucZ/Hydroxyglut_hydro"/>
</dbReference>
<reference evidence="1 2" key="1">
    <citation type="submission" date="2020-08" db="EMBL/GenBank/DDBJ databases">
        <title>Genome Sequencing of Nocardia wallacei strain FMUON74 and assembly.</title>
        <authorList>
            <person name="Toyokawa M."/>
            <person name="Uesaka K."/>
        </authorList>
    </citation>
    <scope>NUCLEOTIDE SEQUENCE [LARGE SCALE GENOMIC DNA]</scope>
    <source>
        <strain evidence="1 2">FMUON74</strain>
    </source>
</reference>